<feature type="domain" description="DNA mismatch repair protein MutS core" evidence="6">
    <location>
        <begin position="70"/>
        <end position="413"/>
    </location>
</feature>
<keyword evidence="5" id="KW-0469">Meiosis</keyword>
<dbReference type="InterPro" id="IPR027417">
    <property type="entry name" value="P-loop_NTPase"/>
</dbReference>
<dbReference type="Gene3D" id="1.10.1420.10">
    <property type="match status" value="2"/>
</dbReference>
<dbReference type="InterPro" id="IPR007696">
    <property type="entry name" value="DNA_mismatch_repair_MutS_core"/>
</dbReference>
<evidence type="ECO:0000256" key="3">
    <source>
        <dbReference type="ARBA" id="ARBA00022840"/>
    </source>
</evidence>
<dbReference type="InterPro" id="IPR007861">
    <property type="entry name" value="DNA_mismatch_repair_MutS_clamp"/>
</dbReference>
<dbReference type="OrthoDB" id="276261at2759"/>
<gene>
    <name evidence="8" type="ORF">KFL_002990050</name>
</gene>
<evidence type="ECO:0000313" key="9">
    <source>
        <dbReference type="Proteomes" id="UP000054558"/>
    </source>
</evidence>
<evidence type="ECO:0000256" key="1">
    <source>
        <dbReference type="ARBA" id="ARBA00006271"/>
    </source>
</evidence>
<dbReference type="Pfam" id="PF05190">
    <property type="entry name" value="MutS_IV"/>
    <property type="match status" value="1"/>
</dbReference>
<evidence type="ECO:0000259" key="6">
    <source>
        <dbReference type="SMART" id="SM00533"/>
    </source>
</evidence>
<evidence type="ECO:0000256" key="4">
    <source>
        <dbReference type="ARBA" id="ARBA00023125"/>
    </source>
</evidence>
<dbReference type="SUPFAM" id="SSF48334">
    <property type="entry name" value="DNA repair protein MutS, domain III"/>
    <property type="match status" value="1"/>
</dbReference>
<name>A0A1Y1ICZ4_KLENI</name>
<dbReference type="AlphaFoldDB" id="A0A1Y1ICZ4"/>
<comment type="similarity">
    <text evidence="1">Belongs to the DNA mismatch repair MutS family.</text>
</comment>
<dbReference type="STRING" id="105231.A0A1Y1ICZ4"/>
<dbReference type="InterPro" id="IPR011184">
    <property type="entry name" value="DNA_mismatch_repair_Msh2"/>
</dbReference>
<dbReference type="GO" id="GO:0140664">
    <property type="term" value="F:ATP-dependent DNA damage sensor activity"/>
    <property type="evidence" value="ECO:0007669"/>
    <property type="project" value="InterPro"/>
</dbReference>
<dbReference type="SMART" id="SM00534">
    <property type="entry name" value="MUTSac"/>
    <property type="match status" value="1"/>
</dbReference>
<evidence type="ECO:0000256" key="2">
    <source>
        <dbReference type="ARBA" id="ARBA00022741"/>
    </source>
</evidence>
<dbReference type="PANTHER" id="PTHR11361">
    <property type="entry name" value="DNA MISMATCH REPAIR PROTEIN MUTS FAMILY MEMBER"/>
    <property type="match status" value="1"/>
</dbReference>
<protein>
    <submittedName>
        <fullName evidence="8">Putative MutS homolog 4</fullName>
    </submittedName>
</protein>
<dbReference type="InterPro" id="IPR036187">
    <property type="entry name" value="DNA_mismatch_repair_MutS_sf"/>
</dbReference>
<dbReference type="SUPFAM" id="SSF52540">
    <property type="entry name" value="P-loop containing nucleoside triphosphate hydrolases"/>
    <property type="match status" value="1"/>
</dbReference>
<dbReference type="OMA" id="KMTMLYK"/>
<organism evidence="8 9">
    <name type="scientific">Klebsormidium nitens</name>
    <name type="common">Green alga</name>
    <name type="synonym">Ulothrix nitens</name>
    <dbReference type="NCBI Taxonomy" id="105231"/>
    <lineage>
        <taxon>Eukaryota</taxon>
        <taxon>Viridiplantae</taxon>
        <taxon>Streptophyta</taxon>
        <taxon>Klebsormidiophyceae</taxon>
        <taxon>Klebsormidiales</taxon>
        <taxon>Klebsormidiaceae</taxon>
        <taxon>Klebsormidium</taxon>
    </lineage>
</organism>
<evidence type="ECO:0000259" key="7">
    <source>
        <dbReference type="SMART" id="SM00534"/>
    </source>
</evidence>
<keyword evidence="4" id="KW-0238">DNA-binding</keyword>
<dbReference type="InterPro" id="IPR000432">
    <property type="entry name" value="DNA_mismatch_repair_MutS_C"/>
</dbReference>
<keyword evidence="3" id="KW-0067">ATP-binding</keyword>
<dbReference type="GO" id="GO:0005524">
    <property type="term" value="F:ATP binding"/>
    <property type="evidence" value="ECO:0007669"/>
    <property type="project" value="UniProtKB-KW"/>
</dbReference>
<dbReference type="Gene3D" id="3.40.50.300">
    <property type="entry name" value="P-loop containing nucleotide triphosphate hydrolases"/>
    <property type="match status" value="1"/>
</dbReference>
<dbReference type="PANTHER" id="PTHR11361:SF21">
    <property type="entry name" value="MUTS PROTEIN HOMOLOG 4"/>
    <property type="match status" value="1"/>
</dbReference>
<dbReference type="GO" id="GO:0030983">
    <property type="term" value="F:mismatched DNA binding"/>
    <property type="evidence" value="ECO:0007669"/>
    <property type="project" value="InterPro"/>
</dbReference>
<dbReference type="GO" id="GO:0005634">
    <property type="term" value="C:nucleus"/>
    <property type="evidence" value="ECO:0000318"/>
    <property type="project" value="GO_Central"/>
</dbReference>
<dbReference type="Proteomes" id="UP000054558">
    <property type="component" value="Unassembled WGS sequence"/>
</dbReference>
<dbReference type="PIRSF" id="PIRSF005813">
    <property type="entry name" value="MSH2"/>
    <property type="match status" value="1"/>
</dbReference>
<evidence type="ECO:0000256" key="5">
    <source>
        <dbReference type="ARBA" id="ARBA00023254"/>
    </source>
</evidence>
<dbReference type="Pfam" id="PF05192">
    <property type="entry name" value="MutS_III"/>
    <property type="match status" value="1"/>
</dbReference>
<dbReference type="SMART" id="SM00533">
    <property type="entry name" value="MUTSd"/>
    <property type="match status" value="1"/>
</dbReference>
<evidence type="ECO:0000313" key="8">
    <source>
        <dbReference type="EMBL" id="GAQ86597.1"/>
    </source>
</evidence>
<reference evidence="8 9" key="1">
    <citation type="journal article" date="2014" name="Nat. Commun.">
        <title>Klebsormidium flaccidum genome reveals primary factors for plant terrestrial adaptation.</title>
        <authorList>
            <person name="Hori K."/>
            <person name="Maruyama F."/>
            <person name="Fujisawa T."/>
            <person name="Togashi T."/>
            <person name="Yamamoto N."/>
            <person name="Seo M."/>
            <person name="Sato S."/>
            <person name="Yamada T."/>
            <person name="Mori H."/>
            <person name="Tajima N."/>
            <person name="Moriyama T."/>
            <person name="Ikeuchi M."/>
            <person name="Watanabe M."/>
            <person name="Wada H."/>
            <person name="Kobayashi K."/>
            <person name="Saito M."/>
            <person name="Masuda T."/>
            <person name="Sasaki-Sekimoto Y."/>
            <person name="Mashiguchi K."/>
            <person name="Awai K."/>
            <person name="Shimojima M."/>
            <person name="Masuda S."/>
            <person name="Iwai M."/>
            <person name="Nobusawa T."/>
            <person name="Narise T."/>
            <person name="Kondo S."/>
            <person name="Saito H."/>
            <person name="Sato R."/>
            <person name="Murakawa M."/>
            <person name="Ihara Y."/>
            <person name="Oshima-Yamada Y."/>
            <person name="Ohtaka K."/>
            <person name="Satoh M."/>
            <person name="Sonobe K."/>
            <person name="Ishii M."/>
            <person name="Ohtani R."/>
            <person name="Kanamori-Sato M."/>
            <person name="Honoki R."/>
            <person name="Miyazaki D."/>
            <person name="Mochizuki H."/>
            <person name="Umetsu J."/>
            <person name="Higashi K."/>
            <person name="Shibata D."/>
            <person name="Kamiya Y."/>
            <person name="Sato N."/>
            <person name="Nakamura Y."/>
            <person name="Tabata S."/>
            <person name="Ida S."/>
            <person name="Kurokawa K."/>
            <person name="Ohta H."/>
        </authorList>
    </citation>
    <scope>NUCLEOTIDE SEQUENCE [LARGE SCALE GENOMIC DNA]</scope>
    <source>
        <strain evidence="8 9">NIES-2285</strain>
    </source>
</reference>
<dbReference type="InterPro" id="IPR045076">
    <property type="entry name" value="MutS"/>
</dbReference>
<accession>A0A1Y1ICZ4</accession>
<dbReference type="FunFam" id="3.40.50.300:FF:001249">
    <property type="entry name" value="DNA mismatch repair protein MSH4"/>
    <property type="match status" value="1"/>
</dbReference>
<sequence>MRLLTTDECAGALLVRSFAVTTDSTNTNLDSYYKQYYLALGAASAALKCVQNLEIIAPLWCSPSTSSAKAKKGSLFGILNNTKTVCGSRLLKANLLQPLKDIETINTRLDCLDNLVDDENLFFSIQQVMSKVPKDIDRVFSQFAYKLKKSMNMESSGATTMRRNQQLVAGIILLKEALALIPSLAEVLSQASCSLLENIRDSVCLHPKVKELQDSIDDIIDEDVLHSRQAFVARTQQCFAVKAGLDGFLDVARKAFCETTEDMHELAKRYREEYDLPNLKLPYNGKQGFYISIPAKDVETEPLPRIFIQVTKHGKNIFCSTQELVALNVRNKEAAADCYSRTERALEGLCQTIRENIQLLMLLSESVAMLDMLVNSFAHIVSTSAPETYHRPEFTEDGPIAIDAGRHPIVEGLHSDTPFVANSTFLSEASNMMIVTGPNMSGKSTYLKQVSLIAVMAHVGCYVPARYASFRVVDKLFTRIGAGDNLESNSSTFMTEMRETAFLMQNMTSRSLIVIDELGRATSSTDGLAIAWACSEALLATKGYVVFATHMSRLAELSSIYPNVKVCFLSVAVDNNRLDFQYNLREGYTDVPHYGVLLAEVAGMPSEVIQDARRIAQKLDDQETKRLDSGYSAYLNLRKDYYVAQRLLCLRYANLEEESMREYLQNLKDQYLDGQIG</sequence>
<keyword evidence="2" id="KW-0547">Nucleotide-binding</keyword>
<dbReference type="GO" id="GO:0007131">
    <property type="term" value="P:reciprocal meiotic recombination"/>
    <property type="evidence" value="ECO:0000318"/>
    <property type="project" value="GO_Central"/>
</dbReference>
<dbReference type="GO" id="GO:0003690">
    <property type="term" value="F:double-stranded DNA binding"/>
    <property type="evidence" value="ECO:0000318"/>
    <property type="project" value="GO_Central"/>
</dbReference>
<dbReference type="GO" id="GO:0006298">
    <property type="term" value="P:mismatch repair"/>
    <property type="evidence" value="ECO:0007669"/>
    <property type="project" value="InterPro"/>
</dbReference>
<proteinExistence type="inferred from homology"/>
<keyword evidence="9" id="KW-1185">Reference proteome</keyword>
<dbReference type="EMBL" id="DF237248">
    <property type="protein sequence ID" value="GAQ86597.1"/>
    <property type="molecule type" value="Genomic_DNA"/>
</dbReference>
<feature type="domain" description="DNA mismatch repair proteins mutS family" evidence="7">
    <location>
        <begin position="430"/>
        <end position="617"/>
    </location>
</feature>
<dbReference type="Pfam" id="PF00488">
    <property type="entry name" value="MutS_V"/>
    <property type="match status" value="1"/>
</dbReference>